<evidence type="ECO:0000313" key="13">
    <source>
        <dbReference type="WBParaSite" id="EN70_768"/>
    </source>
</evidence>
<evidence type="ECO:0000256" key="4">
    <source>
        <dbReference type="ARBA" id="ARBA00022792"/>
    </source>
</evidence>
<dbReference type="Pfam" id="PF03656">
    <property type="entry name" value="Pam16"/>
    <property type="match status" value="1"/>
</dbReference>
<dbReference type="GO" id="GO:0030150">
    <property type="term" value="P:protein import into mitochondrial matrix"/>
    <property type="evidence" value="ECO:0007669"/>
    <property type="project" value="InterPro"/>
</dbReference>
<protein>
    <recommendedName>
        <fullName evidence="10">Mitochondrial import inner membrane translocase subunit tim-16</fullName>
    </recommendedName>
</protein>
<feature type="region of interest" description="Disordered" evidence="11">
    <location>
        <begin position="32"/>
        <end position="54"/>
    </location>
</feature>
<dbReference type="FunFam" id="1.10.287.110:FF:000006">
    <property type="entry name" value="Import inner membrane translocase subunit TIM16"/>
    <property type="match status" value="1"/>
</dbReference>
<keyword evidence="7" id="KW-0496">Mitochondrion</keyword>
<sequence>MVWRNAIKIVIATSEALSKAFTRAVREEIRASQQAATNRAHQTGQNQNEAREASRTNARLGISLQEAMKILNVQDPLKPDEVEKNYKHLFAINDKTKGGSLYLQSKVYRAKERIDEELQKRSGPDIIQEAKEVKKSEKNFLFAVRSFLVLEMATFPTHLLQSIEKYGTAASSDDFKDICKKLCQKLIDDGPSKLEESICSQVYWNAAAGVLVEAARRGLSVAALEELLPKNELSQAVINVFKENEQSIRKCMATIGWEPPRVVDVSWKLSKTLETDKGMKAMTVAEIHLDTIPTGSAVLERISFCCNSDDLQNILWKLKEAQNAVLNMKSYK</sequence>
<evidence type="ECO:0000256" key="3">
    <source>
        <dbReference type="ARBA" id="ARBA00022448"/>
    </source>
</evidence>
<dbReference type="WBParaSite" id="EN70_768">
    <property type="protein sequence ID" value="EN70_768"/>
    <property type="gene ID" value="EN70_768"/>
</dbReference>
<dbReference type="GO" id="GO:0005744">
    <property type="term" value="C:TIM23 mitochondrial import inner membrane translocase complex"/>
    <property type="evidence" value="ECO:0007669"/>
    <property type="project" value="InterPro"/>
</dbReference>
<keyword evidence="8" id="KW-0472">Membrane</keyword>
<accession>A0A1I7VYH7</accession>
<keyword evidence="12" id="KW-1185">Reference proteome</keyword>
<dbReference type="InterPro" id="IPR036869">
    <property type="entry name" value="J_dom_sf"/>
</dbReference>
<keyword evidence="4" id="KW-0999">Mitochondrion inner membrane</keyword>
<organism evidence="12 13">
    <name type="scientific">Loa loa</name>
    <name type="common">Eye worm</name>
    <name type="synonym">Filaria loa</name>
    <dbReference type="NCBI Taxonomy" id="7209"/>
    <lineage>
        <taxon>Eukaryota</taxon>
        <taxon>Metazoa</taxon>
        <taxon>Ecdysozoa</taxon>
        <taxon>Nematoda</taxon>
        <taxon>Chromadorea</taxon>
        <taxon>Rhabditida</taxon>
        <taxon>Spirurina</taxon>
        <taxon>Spiruromorpha</taxon>
        <taxon>Filarioidea</taxon>
        <taxon>Onchocercidae</taxon>
        <taxon>Loa</taxon>
    </lineage>
</organism>
<dbReference type="STRING" id="7209.A0A1I7VYH7"/>
<proteinExistence type="inferred from homology"/>
<keyword evidence="5" id="KW-0653">Protein transport</keyword>
<dbReference type="PANTHER" id="PTHR12388">
    <property type="entry name" value="MITOCHONDRIA ASSOCIATED GRANULOCYTE MACROPHAGE CSF SIGNALING MOLECULE"/>
    <property type="match status" value="1"/>
</dbReference>
<dbReference type="Proteomes" id="UP000095285">
    <property type="component" value="Unassembled WGS sequence"/>
</dbReference>
<evidence type="ECO:0000256" key="11">
    <source>
        <dbReference type="SAM" id="MobiDB-lite"/>
    </source>
</evidence>
<evidence type="ECO:0000256" key="9">
    <source>
        <dbReference type="ARBA" id="ARBA00059904"/>
    </source>
</evidence>
<evidence type="ECO:0000256" key="7">
    <source>
        <dbReference type="ARBA" id="ARBA00023128"/>
    </source>
</evidence>
<dbReference type="Gene3D" id="1.10.287.110">
    <property type="entry name" value="DnaJ domain"/>
    <property type="match status" value="1"/>
</dbReference>
<reference evidence="12" key="1">
    <citation type="submission" date="2012-04" db="EMBL/GenBank/DDBJ databases">
        <title>The Genome Sequence of Loa loa.</title>
        <authorList>
            <consortium name="The Broad Institute Genome Sequencing Platform"/>
            <consortium name="Broad Institute Genome Sequencing Center for Infectious Disease"/>
            <person name="Nutman T.B."/>
            <person name="Fink D.L."/>
            <person name="Russ C."/>
            <person name="Young S."/>
            <person name="Zeng Q."/>
            <person name="Gargeya S."/>
            <person name="Alvarado L."/>
            <person name="Berlin A."/>
            <person name="Chapman S.B."/>
            <person name="Chen Z."/>
            <person name="Freedman E."/>
            <person name="Gellesch M."/>
            <person name="Goldberg J."/>
            <person name="Griggs A."/>
            <person name="Gujja S."/>
            <person name="Heilman E.R."/>
            <person name="Heiman D."/>
            <person name="Howarth C."/>
            <person name="Mehta T."/>
            <person name="Neiman D."/>
            <person name="Pearson M."/>
            <person name="Roberts A."/>
            <person name="Saif S."/>
            <person name="Shea T."/>
            <person name="Shenoy N."/>
            <person name="Sisk P."/>
            <person name="Stolte C."/>
            <person name="Sykes S."/>
            <person name="White J."/>
            <person name="Yandava C."/>
            <person name="Haas B."/>
            <person name="Henn M.R."/>
            <person name="Nusbaum C."/>
            <person name="Birren B."/>
        </authorList>
    </citation>
    <scope>NUCLEOTIDE SEQUENCE [LARGE SCALE GENOMIC DNA]</scope>
</reference>
<evidence type="ECO:0000256" key="10">
    <source>
        <dbReference type="ARBA" id="ARBA00071356"/>
    </source>
</evidence>
<comment type="function">
    <text evidence="9">Regulates ATP-dependent protein translocation into the mitochondrial matrix.</text>
</comment>
<feature type="compositionally biased region" description="Polar residues" evidence="11">
    <location>
        <begin position="32"/>
        <end position="48"/>
    </location>
</feature>
<comment type="similarity">
    <text evidence="2">Belongs to the TIM16/PAM16 family.</text>
</comment>
<name>A0A1I7VYH7_LOALO</name>
<dbReference type="InterPro" id="IPR005341">
    <property type="entry name" value="Tim16"/>
</dbReference>
<reference evidence="13" key="2">
    <citation type="submission" date="2016-11" db="UniProtKB">
        <authorList>
            <consortium name="WormBaseParasite"/>
        </authorList>
    </citation>
    <scope>IDENTIFICATION</scope>
</reference>
<evidence type="ECO:0000256" key="6">
    <source>
        <dbReference type="ARBA" id="ARBA00023010"/>
    </source>
</evidence>
<keyword evidence="3" id="KW-0813">Transport</keyword>
<dbReference type="AlphaFoldDB" id="A0A1I7VYH7"/>
<keyword evidence="6" id="KW-0811">Translocation</keyword>
<evidence type="ECO:0000313" key="12">
    <source>
        <dbReference type="Proteomes" id="UP000095285"/>
    </source>
</evidence>
<dbReference type="PANTHER" id="PTHR12388:SF0">
    <property type="entry name" value="MITOCHONDRIAL IMPORT INNER MEMBRANE TRANSLOCASE SUBUNIT TIM16"/>
    <property type="match status" value="1"/>
</dbReference>
<evidence type="ECO:0000256" key="2">
    <source>
        <dbReference type="ARBA" id="ARBA00008817"/>
    </source>
</evidence>
<evidence type="ECO:0000256" key="8">
    <source>
        <dbReference type="ARBA" id="ARBA00023136"/>
    </source>
</evidence>
<dbReference type="eggNOG" id="ENOG502THT5">
    <property type="taxonomic scope" value="Eukaryota"/>
</dbReference>
<evidence type="ECO:0000256" key="5">
    <source>
        <dbReference type="ARBA" id="ARBA00022927"/>
    </source>
</evidence>
<comment type="subcellular location">
    <subcellularLocation>
        <location evidence="1">Mitochondrion inner membrane</location>
        <topology evidence="1">Peripheral membrane protein</topology>
        <orientation evidence="1">Matrix side</orientation>
    </subcellularLocation>
</comment>
<evidence type="ECO:0000256" key="1">
    <source>
        <dbReference type="ARBA" id="ARBA00004443"/>
    </source>
</evidence>